<accession>A0A3B7DEE3</accession>
<name>A0A3B7DEE3_9FIRM</name>
<dbReference type="PROSITE" id="PS00092">
    <property type="entry name" value="N6_MTASE"/>
    <property type="match status" value="1"/>
</dbReference>
<dbReference type="PANTHER" id="PTHR43542:SF1">
    <property type="entry name" value="METHYLTRANSFERASE"/>
    <property type="match status" value="1"/>
</dbReference>
<dbReference type="Gene3D" id="3.40.50.150">
    <property type="entry name" value="Vaccinia Virus protein VP39"/>
    <property type="match status" value="1"/>
</dbReference>
<dbReference type="InterPro" id="IPR002052">
    <property type="entry name" value="DNA_methylase_N6_adenine_CS"/>
</dbReference>
<evidence type="ECO:0000313" key="3">
    <source>
        <dbReference type="EMBL" id="MBF1307041.1"/>
    </source>
</evidence>
<dbReference type="InterPro" id="IPR029063">
    <property type="entry name" value="SAM-dependent_MTases_sf"/>
</dbReference>
<keyword evidence="1 3" id="KW-0489">Methyltransferase</keyword>
<dbReference type="Pfam" id="PF03602">
    <property type="entry name" value="Cons_hypoth95"/>
    <property type="match status" value="1"/>
</dbReference>
<dbReference type="PIRSF" id="PIRSF004553">
    <property type="entry name" value="CHP00095"/>
    <property type="match status" value="1"/>
</dbReference>
<dbReference type="EC" id="2.1.1.171" evidence="3"/>
<proteinExistence type="predicted"/>
<keyword evidence="2 3" id="KW-0808">Transferase</keyword>
<dbReference type="EMBL" id="JABZRE010000013">
    <property type="protein sequence ID" value="MBF1307041.1"/>
    <property type="molecule type" value="Genomic_DNA"/>
</dbReference>
<dbReference type="SUPFAM" id="SSF53335">
    <property type="entry name" value="S-adenosyl-L-methionine-dependent methyltransferases"/>
    <property type="match status" value="1"/>
</dbReference>
<dbReference type="GO" id="GO:0003676">
    <property type="term" value="F:nucleic acid binding"/>
    <property type="evidence" value="ECO:0007669"/>
    <property type="project" value="InterPro"/>
</dbReference>
<protein>
    <submittedName>
        <fullName evidence="3">16S rRNA (Guanine(966)-N(2))-methyltransferase RsmD</fullName>
        <ecNumber evidence="3">2.1.1.171</ecNumber>
    </submittedName>
</protein>
<evidence type="ECO:0000256" key="2">
    <source>
        <dbReference type="ARBA" id="ARBA00022679"/>
    </source>
</evidence>
<evidence type="ECO:0000313" key="4">
    <source>
        <dbReference type="Proteomes" id="UP000758611"/>
    </source>
</evidence>
<organism evidence="3 4">
    <name type="scientific">Parvimonas micra</name>
    <dbReference type="NCBI Taxonomy" id="33033"/>
    <lineage>
        <taxon>Bacteria</taxon>
        <taxon>Bacillati</taxon>
        <taxon>Bacillota</taxon>
        <taxon>Tissierellia</taxon>
        <taxon>Tissierellales</taxon>
        <taxon>Peptoniphilaceae</taxon>
        <taxon>Parvimonas</taxon>
    </lineage>
</organism>
<dbReference type="CDD" id="cd02440">
    <property type="entry name" value="AdoMet_MTases"/>
    <property type="match status" value="1"/>
</dbReference>
<dbReference type="InterPro" id="IPR004398">
    <property type="entry name" value="RNA_MeTrfase_RsmD"/>
</dbReference>
<dbReference type="Proteomes" id="UP000758611">
    <property type="component" value="Unassembled WGS sequence"/>
</dbReference>
<dbReference type="RefSeq" id="WP_118058799.1">
    <property type="nucleotide sequence ID" value="NZ_CP031971.1"/>
</dbReference>
<dbReference type="NCBIfam" id="TIGR00095">
    <property type="entry name" value="16S rRNA (guanine(966)-N(2))-methyltransferase RsmD"/>
    <property type="match status" value="1"/>
</dbReference>
<sequence length="180" mass="21103">MRIISGKKRGLKLLSPMDYSVRPTTDKIKESIFNILFEIGESSVVLDLFCGSGAIGIEFLSRGAEKVYFCDFSDDSIKITKRNLENAGLLTKSIIMKKNYMDCLNYFYSNDLKFDYIFLDPPYKYEYIEKTLDYIWNNNILKEDGIIILETNKDIFVENFQVIKEKKYSKIKVVFLERKK</sequence>
<comment type="caution">
    <text evidence="3">The sequence shown here is derived from an EMBL/GenBank/DDBJ whole genome shotgun (WGS) entry which is preliminary data.</text>
</comment>
<gene>
    <name evidence="3" type="primary">rsmD</name>
    <name evidence="3" type="ORF">HXM94_04600</name>
</gene>
<dbReference type="PANTHER" id="PTHR43542">
    <property type="entry name" value="METHYLTRANSFERASE"/>
    <property type="match status" value="1"/>
</dbReference>
<dbReference type="AlphaFoldDB" id="A0A3B7DEE3"/>
<evidence type="ECO:0000256" key="1">
    <source>
        <dbReference type="ARBA" id="ARBA00022603"/>
    </source>
</evidence>
<dbReference type="GO" id="GO:0052913">
    <property type="term" value="F:16S rRNA (guanine(966)-N(2))-methyltransferase activity"/>
    <property type="evidence" value="ECO:0007669"/>
    <property type="project" value="UniProtKB-EC"/>
</dbReference>
<reference evidence="3" key="1">
    <citation type="submission" date="2020-04" db="EMBL/GenBank/DDBJ databases">
        <title>Deep metagenomics examines the oral microbiome during advanced dental caries in children, revealing novel taxa and co-occurrences with host molecules.</title>
        <authorList>
            <person name="Baker J.L."/>
            <person name="Morton J.T."/>
            <person name="Dinis M."/>
            <person name="Alvarez R."/>
            <person name="Tran N.C."/>
            <person name="Knight R."/>
            <person name="Edlund A."/>
        </authorList>
    </citation>
    <scope>NUCLEOTIDE SEQUENCE</scope>
    <source>
        <strain evidence="3">JCVI_23_bin.11</strain>
    </source>
</reference>